<comment type="caution">
    <text evidence="2">The sequence shown here is derived from an EMBL/GenBank/DDBJ whole genome shotgun (WGS) entry which is preliminary data.</text>
</comment>
<keyword evidence="3" id="KW-1185">Reference proteome</keyword>
<evidence type="ECO:0000313" key="2">
    <source>
        <dbReference type="EMBL" id="MFC7381250.1"/>
    </source>
</evidence>
<dbReference type="Proteomes" id="UP001596496">
    <property type="component" value="Unassembled WGS sequence"/>
</dbReference>
<keyword evidence="1" id="KW-1133">Transmembrane helix</keyword>
<feature type="transmembrane region" description="Helical" evidence="1">
    <location>
        <begin position="101"/>
        <end position="126"/>
    </location>
</feature>
<feature type="transmembrane region" description="Helical" evidence="1">
    <location>
        <begin position="45"/>
        <end position="63"/>
    </location>
</feature>
<evidence type="ECO:0000313" key="3">
    <source>
        <dbReference type="Proteomes" id="UP001596496"/>
    </source>
</evidence>
<reference evidence="3" key="1">
    <citation type="journal article" date="2019" name="Int. J. Syst. Evol. Microbiol.">
        <title>The Global Catalogue of Microorganisms (GCM) 10K type strain sequencing project: providing services to taxonomists for standard genome sequencing and annotation.</title>
        <authorList>
            <consortium name="The Broad Institute Genomics Platform"/>
            <consortium name="The Broad Institute Genome Sequencing Center for Infectious Disease"/>
            <person name="Wu L."/>
            <person name="Ma J."/>
        </authorList>
    </citation>
    <scope>NUCLEOTIDE SEQUENCE [LARGE SCALE GENOMIC DNA]</scope>
    <source>
        <strain evidence="3">CECT 7649</strain>
    </source>
</reference>
<protein>
    <submittedName>
        <fullName evidence="2">Uncharacterized protein</fullName>
    </submittedName>
</protein>
<gene>
    <name evidence="2" type="ORF">ACFQSB_03455</name>
</gene>
<feature type="transmembrane region" description="Helical" evidence="1">
    <location>
        <begin position="70"/>
        <end position="89"/>
    </location>
</feature>
<organism evidence="2 3">
    <name type="scientific">Sphaerisporangium rhizosphaerae</name>
    <dbReference type="NCBI Taxonomy" id="2269375"/>
    <lineage>
        <taxon>Bacteria</taxon>
        <taxon>Bacillati</taxon>
        <taxon>Actinomycetota</taxon>
        <taxon>Actinomycetes</taxon>
        <taxon>Streptosporangiales</taxon>
        <taxon>Streptosporangiaceae</taxon>
        <taxon>Sphaerisporangium</taxon>
    </lineage>
</organism>
<sequence>MPSRPVGTVLSVLVLVAAGAAGVAASLATSPQVSASASPDLMDSPYLIPVFLLLALLTGLVEWWAGRKGFWWGMVAPAPFLAWFAVVVVRDEMDGGSQGLWPVGLLFLLVLSLVHAAIALAAVSVIPKHRRRPSAG</sequence>
<name>A0ABW2NYL9_9ACTN</name>
<evidence type="ECO:0000256" key="1">
    <source>
        <dbReference type="SAM" id="Phobius"/>
    </source>
</evidence>
<accession>A0ABW2NYL9</accession>
<keyword evidence="1" id="KW-0812">Transmembrane</keyword>
<dbReference type="EMBL" id="JBHTCG010000002">
    <property type="protein sequence ID" value="MFC7381250.1"/>
    <property type="molecule type" value="Genomic_DNA"/>
</dbReference>
<dbReference type="RefSeq" id="WP_380824176.1">
    <property type="nucleotide sequence ID" value="NZ_JBHTCG010000002.1"/>
</dbReference>
<proteinExistence type="predicted"/>
<keyword evidence="1" id="KW-0472">Membrane</keyword>